<feature type="region of interest" description="Disordered" evidence="6">
    <location>
        <begin position="588"/>
        <end position="615"/>
    </location>
</feature>
<evidence type="ECO:0000256" key="2">
    <source>
        <dbReference type="ARBA" id="ARBA00009049"/>
    </source>
</evidence>
<evidence type="ECO:0000313" key="7">
    <source>
        <dbReference type="EMBL" id="KAG0310157.1"/>
    </source>
</evidence>
<keyword evidence="5" id="KW-0143">Chaperone</keyword>
<dbReference type="SUPFAM" id="SSF48371">
    <property type="entry name" value="ARM repeat"/>
    <property type="match status" value="1"/>
</dbReference>
<dbReference type="InterPro" id="IPR011989">
    <property type="entry name" value="ARM-like"/>
</dbReference>
<feature type="compositionally biased region" description="Low complexity" evidence="6">
    <location>
        <begin position="518"/>
        <end position="527"/>
    </location>
</feature>
<evidence type="ECO:0000256" key="6">
    <source>
        <dbReference type="SAM" id="MobiDB-lite"/>
    </source>
</evidence>
<keyword evidence="3" id="KW-0963">Cytoplasm</keyword>
<dbReference type="EMBL" id="JAAAIN010000875">
    <property type="protein sequence ID" value="KAG0310157.1"/>
    <property type="molecule type" value="Genomic_DNA"/>
</dbReference>
<dbReference type="Pfam" id="PF10165">
    <property type="entry name" value="Ric8"/>
    <property type="match status" value="2"/>
</dbReference>
<dbReference type="Proteomes" id="UP000823405">
    <property type="component" value="Unassembled WGS sequence"/>
</dbReference>
<evidence type="ECO:0000313" key="8">
    <source>
        <dbReference type="Proteomes" id="UP000823405"/>
    </source>
</evidence>
<feature type="compositionally biased region" description="Basic and acidic residues" evidence="6">
    <location>
        <begin position="588"/>
        <end position="602"/>
    </location>
</feature>
<dbReference type="PRINTS" id="PR01802">
    <property type="entry name" value="SYNEMBRYN"/>
</dbReference>
<keyword evidence="4" id="KW-0344">Guanine-nucleotide releasing factor</keyword>
<keyword evidence="8" id="KW-1185">Reference proteome</keyword>
<accession>A0A9P6ULH3</accession>
<dbReference type="GO" id="GO:0007186">
    <property type="term" value="P:G protein-coupled receptor signaling pathway"/>
    <property type="evidence" value="ECO:0007669"/>
    <property type="project" value="TreeGrafter"/>
</dbReference>
<dbReference type="GO" id="GO:0005085">
    <property type="term" value="F:guanyl-nucleotide exchange factor activity"/>
    <property type="evidence" value="ECO:0007669"/>
    <property type="project" value="UniProtKB-KW"/>
</dbReference>
<organism evidence="7 8">
    <name type="scientific">Linnemannia gamsii</name>
    <dbReference type="NCBI Taxonomy" id="64522"/>
    <lineage>
        <taxon>Eukaryota</taxon>
        <taxon>Fungi</taxon>
        <taxon>Fungi incertae sedis</taxon>
        <taxon>Mucoromycota</taxon>
        <taxon>Mortierellomycotina</taxon>
        <taxon>Mortierellomycetes</taxon>
        <taxon>Mortierellales</taxon>
        <taxon>Mortierellaceae</taxon>
        <taxon>Linnemannia</taxon>
    </lineage>
</organism>
<evidence type="ECO:0000256" key="3">
    <source>
        <dbReference type="ARBA" id="ARBA00022490"/>
    </source>
</evidence>
<evidence type="ECO:0000256" key="4">
    <source>
        <dbReference type="ARBA" id="ARBA00022658"/>
    </source>
</evidence>
<dbReference type="PANTHER" id="PTHR12425:SF5">
    <property type="entry name" value="SYNEMBRYN"/>
    <property type="match status" value="1"/>
</dbReference>
<proteinExistence type="inferred from homology"/>
<sequence>MAYHSITDRAAGKNVVSALQNIATGSIVVDYDDRKPTVDALIHDLKEGGVARNWNERERTLAIQALKTLGRSTEGCDSIFTEEGIRTLMYHSGLHKATEVNIDKTCSREALKCLANALLLKPSTKPTFERLEGHSLCSVLLKRSQLSNESQFLFSRILFLMTIDASTVVRSLLDHHQAVNNVGVVLKTQLARSPDGTMFTQSMVLSETLKYLFNLMMWDPKIDRPEEADIAPEQKTEASGKRFQSLLPTIISIIITIPTSQLNPLEPPHSHAIHVLLNFPISASALLVTRSQQATLLSVLLQILDDTLKHSLNTDDEASTNGMSNGTELDEIVPPLVIVLTNIASAGGEGRKAMKARLLPDDVDRSRPLEKGDTFSARLIRRMTSARFPQIKETVSQLLFVVCNEDPSLLTRHVGYGNAAGFLMNRNLGVPASVSGIDSEDEEEGEGEEVDMPSKKSASAATSPTSPLSPVTPTSTMSSSSSAATMAAAKSPTPTAASSATKIAGSTIASAPLNRRMSSTSSASSAAVNPITGAYYPDPSAIRTAMADMTEEEKEEEAGRLLDLFDKLRRTGVMDVRNPALEAGLKQRERDRYYDEQERKEQEEDEELERIYGKV</sequence>
<dbReference type="Gene3D" id="1.25.10.10">
    <property type="entry name" value="Leucine-rich Repeat Variant"/>
    <property type="match status" value="1"/>
</dbReference>
<protein>
    <submittedName>
        <fullName evidence="7">Uncharacterized protein</fullName>
    </submittedName>
</protein>
<dbReference type="InterPro" id="IPR008376">
    <property type="entry name" value="Chaperone_Ric-8_A/B"/>
</dbReference>
<feature type="region of interest" description="Disordered" evidence="6">
    <location>
        <begin position="434"/>
        <end position="501"/>
    </location>
</feature>
<comment type="caution">
    <text evidence="7">The sequence shown here is derived from an EMBL/GenBank/DDBJ whole genome shotgun (WGS) entry which is preliminary data.</text>
</comment>
<feature type="compositionally biased region" description="Low complexity" evidence="6">
    <location>
        <begin position="455"/>
        <end position="501"/>
    </location>
</feature>
<comment type="subcellular location">
    <subcellularLocation>
        <location evidence="1">Cytoplasm</location>
        <location evidence="1">Cell cortex</location>
    </subcellularLocation>
</comment>
<dbReference type="GO" id="GO:0001965">
    <property type="term" value="F:G-protein alpha-subunit binding"/>
    <property type="evidence" value="ECO:0007669"/>
    <property type="project" value="TreeGrafter"/>
</dbReference>
<dbReference type="AlphaFoldDB" id="A0A9P6ULH3"/>
<name>A0A9P6ULH3_9FUNG</name>
<feature type="compositionally biased region" description="Acidic residues" evidence="6">
    <location>
        <begin position="438"/>
        <end position="451"/>
    </location>
</feature>
<dbReference type="InterPro" id="IPR019318">
    <property type="entry name" value="Gua_nucleotide_exch_fac_Ric8"/>
</dbReference>
<gene>
    <name evidence="7" type="ORF">BGZ97_012751</name>
</gene>
<dbReference type="PANTHER" id="PTHR12425">
    <property type="entry name" value="SYNEMBRYN"/>
    <property type="match status" value="1"/>
</dbReference>
<dbReference type="OrthoDB" id="5585685at2759"/>
<dbReference type="InterPro" id="IPR016024">
    <property type="entry name" value="ARM-type_fold"/>
</dbReference>
<evidence type="ECO:0000256" key="5">
    <source>
        <dbReference type="ARBA" id="ARBA00023186"/>
    </source>
</evidence>
<comment type="similarity">
    <text evidence="2">Belongs to the synembryn family.</text>
</comment>
<feature type="region of interest" description="Disordered" evidence="6">
    <location>
        <begin position="514"/>
        <end position="538"/>
    </location>
</feature>
<evidence type="ECO:0000256" key="1">
    <source>
        <dbReference type="ARBA" id="ARBA00004544"/>
    </source>
</evidence>
<reference evidence="7" key="1">
    <citation type="journal article" date="2020" name="Fungal Divers.">
        <title>Resolving the Mortierellaceae phylogeny through synthesis of multi-gene phylogenetics and phylogenomics.</title>
        <authorList>
            <person name="Vandepol N."/>
            <person name="Liber J."/>
            <person name="Desiro A."/>
            <person name="Na H."/>
            <person name="Kennedy M."/>
            <person name="Barry K."/>
            <person name="Grigoriev I.V."/>
            <person name="Miller A.N."/>
            <person name="O'Donnell K."/>
            <person name="Stajich J.E."/>
            <person name="Bonito G."/>
        </authorList>
    </citation>
    <scope>NUCLEOTIDE SEQUENCE</scope>
    <source>
        <strain evidence="7">NVP60</strain>
    </source>
</reference>
<dbReference type="GO" id="GO:0005938">
    <property type="term" value="C:cell cortex"/>
    <property type="evidence" value="ECO:0007669"/>
    <property type="project" value="UniProtKB-SubCell"/>
</dbReference>